<proteinExistence type="predicted"/>
<dbReference type="AlphaFoldDB" id="A0AAE1BQ24"/>
<comment type="caution">
    <text evidence="1">The sequence shown here is derived from an EMBL/GenBank/DDBJ whole genome shotgun (WGS) entry which is preliminary data.</text>
</comment>
<sequence length="172" mass="18911">MHTIGRAEVLGVVVRRRGRRRGRKRRKGLVVVVVVVVERRHCENGGGGFGKEKTRGCELGGDAGKGVDEFDRGVGDVVVYAWEEILVRYALAAGRKAKETPGPNPVFRNTRKKKPLLSVPRLRRAGQTSWCVTLHHNPSQGHEHRWCGDSLGFERVGDGGGRRAAVLTPSNC</sequence>
<dbReference type="Proteomes" id="UP001286313">
    <property type="component" value="Unassembled WGS sequence"/>
</dbReference>
<gene>
    <name evidence="1" type="ORF">Pcinc_039997</name>
</gene>
<evidence type="ECO:0000313" key="2">
    <source>
        <dbReference type="Proteomes" id="UP001286313"/>
    </source>
</evidence>
<organism evidence="1 2">
    <name type="scientific">Petrolisthes cinctipes</name>
    <name type="common">Flat porcelain crab</name>
    <dbReference type="NCBI Taxonomy" id="88211"/>
    <lineage>
        <taxon>Eukaryota</taxon>
        <taxon>Metazoa</taxon>
        <taxon>Ecdysozoa</taxon>
        <taxon>Arthropoda</taxon>
        <taxon>Crustacea</taxon>
        <taxon>Multicrustacea</taxon>
        <taxon>Malacostraca</taxon>
        <taxon>Eumalacostraca</taxon>
        <taxon>Eucarida</taxon>
        <taxon>Decapoda</taxon>
        <taxon>Pleocyemata</taxon>
        <taxon>Anomura</taxon>
        <taxon>Galatheoidea</taxon>
        <taxon>Porcellanidae</taxon>
        <taxon>Petrolisthes</taxon>
    </lineage>
</organism>
<reference evidence="1" key="1">
    <citation type="submission" date="2023-10" db="EMBL/GenBank/DDBJ databases">
        <title>Genome assemblies of two species of porcelain crab, Petrolisthes cinctipes and Petrolisthes manimaculis (Anomura: Porcellanidae).</title>
        <authorList>
            <person name="Angst P."/>
        </authorList>
    </citation>
    <scope>NUCLEOTIDE SEQUENCE</scope>
    <source>
        <strain evidence="1">PB745_01</strain>
        <tissue evidence="1">Gill</tissue>
    </source>
</reference>
<protein>
    <submittedName>
        <fullName evidence="1">Uncharacterized protein</fullName>
    </submittedName>
</protein>
<evidence type="ECO:0000313" key="1">
    <source>
        <dbReference type="EMBL" id="KAK3853464.1"/>
    </source>
</evidence>
<name>A0AAE1BQ24_PETCI</name>
<accession>A0AAE1BQ24</accession>
<keyword evidence="2" id="KW-1185">Reference proteome</keyword>
<dbReference type="EMBL" id="JAWQEG010006954">
    <property type="protein sequence ID" value="KAK3853464.1"/>
    <property type="molecule type" value="Genomic_DNA"/>
</dbReference>